<dbReference type="Pfam" id="PF04542">
    <property type="entry name" value="Sigma70_r2"/>
    <property type="match status" value="1"/>
</dbReference>
<evidence type="ECO:0000313" key="7">
    <source>
        <dbReference type="EMBL" id="TGY41404.1"/>
    </source>
</evidence>
<dbReference type="SUPFAM" id="SSF88946">
    <property type="entry name" value="Sigma2 domain of RNA polymerase sigma factors"/>
    <property type="match status" value="1"/>
</dbReference>
<dbReference type="CDD" id="cd06171">
    <property type="entry name" value="Sigma70_r4"/>
    <property type="match status" value="1"/>
</dbReference>
<evidence type="ECO:0000256" key="1">
    <source>
        <dbReference type="ARBA" id="ARBA00010641"/>
    </source>
</evidence>
<dbReference type="SUPFAM" id="SSF88659">
    <property type="entry name" value="Sigma3 and sigma4 domains of RNA polymerase sigma factors"/>
    <property type="match status" value="1"/>
</dbReference>
<sequence length="166" mass="19578">MIGGDGVFKRPREKIFEAYIGDNKEKLFKIAYVYLKNKDDAMDVIHESIVKAYNKLGNIKDLDNIDSWFIRLMINTAIDYIRKNSRTVLVEDKDMEVLINKSKVQGDGFNLLIENLNEELRLIIILKYFHGYKIREISEILNLKESQVKNKIHKALKLLRKEFQEE</sequence>
<dbReference type="InterPro" id="IPR013325">
    <property type="entry name" value="RNA_pol_sigma_r2"/>
</dbReference>
<dbReference type="InterPro" id="IPR039425">
    <property type="entry name" value="RNA_pol_sigma-70-like"/>
</dbReference>
<name>A0A4S2DKB7_9CLOT</name>
<dbReference type="GO" id="GO:0003677">
    <property type="term" value="F:DNA binding"/>
    <property type="evidence" value="ECO:0007669"/>
    <property type="project" value="InterPro"/>
</dbReference>
<proteinExistence type="inferred from homology"/>
<dbReference type="InterPro" id="IPR013249">
    <property type="entry name" value="RNA_pol_sigma70_r4_t2"/>
</dbReference>
<dbReference type="PANTHER" id="PTHR43133:SF60">
    <property type="entry name" value="RNA POLYMERASE SIGMA FACTOR SIGV"/>
    <property type="match status" value="1"/>
</dbReference>
<keyword evidence="4" id="KW-0804">Transcription</keyword>
<dbReference type="InterPro" id="IPR007627">
    <property type="entry name" value="RNA_pol_sigma70_r2"/>
</dbReference>
<dbReference type="InterPro" id="IPR013324">
    <property type="entry name" value="RNA_pol_sigma_r3/r4-like"/>
</dbReference>
<dbReference type="GO" id="GO:0006352">
    <property type="term" value="P:DNA-templated transcription initiation"/>
    <property type="evidence" value="ECO:0007669"/>
    <property type="project" value="InterPro"/>
</dbReference>
<dbReference type="GO" id="GO:0016987">
    <property type="term" value="F:sigma factor activity"/>
    <property type="evidence" value="ECO:0007669"/>
    <property type="project" value="UniProtKB-KW"/>
</dbReference>
<dbReference type="NCBIfam" id="TIGR02937">
    <property type="entry name" value="sigma70-ECF"/>
    <property type="match status" value="1"/>
</dbReference>
<protein>
    <submittedName>
        <fullName evidence="7">Sigma-70 family RNA polymerase sigma factor</fullName>
    </submittedName>
</protein>
<evidence type="ECO:0000259" key="6">
    <source>
        <dbReference type="Pfam" id="PF08281"/>
    </source>
</evidence>
<evidence type="ECO:0000259" key="5">
    <source>
        <dbReference type="Pfam" id="PF04542"/>
    </source>
</evidence>
<evidence type="ECO:0000256" key="4">
    <source>
        <dbReference type="ARBA" id="ARBA00023163"/>
    </source>
</evidence>
<feature type="domain" description="RNA polymerase sigma-70 region 2" evidence="5">
    <location>
        <begin position="22"/>
        <end position="87"/>
    </location>
</feature>
<evidence type="ECO:0000313" key="8">
    <source>
        <dbReference type="Proteomes" id="UP000306888"/>
    </source>
</evidence>
<dbReference type="Pfam" id="PF08281">
    <property type="entry name" value="Sigma70_r4_2"/>
    <property type="match status" value="1"/>
</dbReference>
<comment type="similarity">
    <text evidence="1">Belongs to the sigma-70 factor family. ECF subfamily.</text>
</comment>
<dbReference type="InterPro" id="IPR014284">
    <property type="entry name" value="RNA_pol_sigma-70_dom"/>
</dbReference>
<dbReference type="Proteomes" id="UP000306888">
    <property type="component" value="Unassembled WGS sequence"/>
</dbReference>
<keyword evidence="3" id="KW-0731">Sigma factor</keyword>
<accession>A0A4S2DKB7</accession>
<dbReference type="EMBL" id="SRYR01000008">
    <property type="protein sequence ID" value="TGY41404.1"/>
    <property type="molecule type" value="Genomic_DNA"/>
</dbReference>
<dbReference type="PANTHER" id="PTHR43133">
    <property type="entry name" value="RNA POLYMERASE ECF-TYPE SIGMA FACTO"/>
    <property type="match status" value="1"/>
</dbReference>
<dbReference type="InterPro" id="IPR036388">
    <property type="entry name" value="WH-like_DNA-bd_sf"/>
</dbReference>
<dbReference type="Gene3D" id="1.10.1740.10">
    <property type="match status" value="1"/>
</dbReference>
<feature type="domain" description="RNA polymerase sigma factor 70 region 4 type 2" evidence="6">
    <location>
        <begin position="112"/>
        <end position="159"/>
    </location>
</feature>
<gene>
    <name evidence="7" type="ORF">E5347_13050</name>
</gene>
<evidence type="ECO:0000256" key="2">
    <source>
        <dbReference type="ARBA" id="ARBA00023015"/>
    </source>
</evidence>
<dbReference type="AlphaFoldDB" id="A0A4S2DKB7"/>
<organism evidence="7 8">
    <name type="scientific">Clostridium sartagoforme</name>
    <dbReference type="NCBI Taxonomy" id="84031"/>
    <lineage>
        <taxon>Bacteria</taxon>
        <taxon>Bacillati</taxon>
        <taxon>Bacillota</taxon>
        <taxon>Clostridia</taxon>
        <taxon>Eubacteriales</taxon>
        <taxon>Clostridiaceae</taxon>
        <taxon>Clostridium</taxon>
    </lineage>
</organism>
<keyword evidence="8" id="KW-1185">Reference proteome</keyword>
<comment type="caution">
    <text evidence="7">The sequence shown here is derived from an EMBL/GenBank/DDBJ whole genome shotgun (WGS) entry which is preliminary data.</text>
</comment>
<reference evidence="7 8" key="1">
    <citation type="submission" date="2019-04" db="EMBL/GenBank/DDBJ databases">
        <title>Microbes associate with the intestines of laboratory mice.</title>
        <authorList>
            <person name="Navarre W."/>
            <person name="Wong E."/>
            <person name="Huang K."/>
            <person name="Tropini C."/>
            <person name="Ng K."/>
            <person name="Yu B."/>
        </authorList>
    </citation>
    <scope>NUCLEOTIDE SEQUENCE [LARGE SCALE GENOMIC DNA]</scope>
    <source>
        <strain evidence="7 8">NM50_B9-20</strain>
    </source>
</reference>
<keyword evidence="2" id="KW-0805">Transcription regulation</keyword>
<dbReference type="Gene3D" id="1.10.10.10">
    <property type="entry name" value="Winged helix-like DNA-binding domain superfamily/Winged helix DNA-binding domain"/>
    <property type="match status" value="1"/>
</dbReference>
<evidence type="ECO:0000256" key="3">
    <source>
        <dbReference type="ARBA" id="ARBA00023082"/>
    </source>
</evidence>
<dbReference type="OrthoDB" id="9782703at2"/>